<reference evidence="1 2" key="1">
    <citation type="submission" date="2019-05" db="EMBL/GenBank/DDBJ databases">
        <title>Another draft genome of Portunus trituberculatus and its Hox gene families provides insights of decapod evolution.</title>
        <authorList>
            <person name="Jeong J.-H."/>
            <person name="Song I."/>
            <person name="Kim S."/>
            <person name="Choi T."/>
            <person name="Kim D."/>
            <person name="Ryu S."/>
            <person name="Kim W."/>
        </authorList>
    </citation>
    <scope>NUCLEOTIDE SEQUENCE [LARGE SCALE GENOMIC DNA]</scope>
    <source>
        <tissue evidence="1">Muscle</tissue>
    </source>
</reference>
<evidence type="ECO:0000313" key="1">
    <source>
        <dbReference type="EMBL" id="MPC48139.1"/>
    </source>
</evidence>
<gene>
    <name evidence="1" type="ORF">E2C01_041906</name>
</gene>
<dbReference type="EMBL" id="VSRR010008125">
    <property type="protein sequence ID" value="MPC48139.1"/>
    <property type="molecule type" value="Genomic_DNA"/>
</dbReference>
<dbReference type="AlphaFoldDB" id="A0A5B7FS92"/>
<name>A0A5B7FS92_PORTR</name>
<protein>
    <submittedName>
        <fullName evidence="1">Uncharacterized protein</fullName>
    </submittedName>
</protein>
<keyword evidence="2" id="KW-1185">Reference proteome</keyword>
<proteinExistence type="predicted"/>
<comment type="caution">
    <text evidence="1">The sequence shown here is derived from an EMBL/GenBank/DDBJ whole genome shotgun (WGS) entry which is preliminary data.</text>
</comment>
<organism evidence="1 2">
    <name type="scientific">Portunus trituberculatus</name>
    <name type="common">Swimming crab</name>
    <name type="synonym">Neptunus trituberculatus</name>
    <dbReference type="NCBI Taxonomy" id="210409"/>
    <lineage>
        <taxon>Eukaryota</taxon>
        <taxon>Metazoa</taxon>
        <taxon>Ecdysozoa</taxon>
        <taxon>Arthropoda</taxon>
        <taxon>Crustacea</taxon>
        <taxon>Multicrustacea</taxon>
        <taxon>Malacostraca</taxon>
        <taxon>Eumalacostraca</taxon>
        <taxon>Eucarida</taxon>
        <taxon>Decapoda</taxon>
        <taxon>Pleocyemata</taxon>
        <taxon>Brachyura</taxon>
        <taxon>Eubrachyura</taxon>
        <taxon>Portunoidea</taxon>
        <taxon>Portunidae</taxon>
        <taxon>Portuninae</taxon>
        <taxon>Portunus</taxon>
    </lineage>
</organism>
<sequence length="98" mass="10825">MPPVHPVAMGESLRMHTSNTAAARTLTLYTELHYMKASISPSRRLRPRGVPALLGAAHQQLSLDTKCSEHFVATPRVLSVMESKIIGAHRRAEEILIN</sequence>
<accession>A0A5B7FS92</accession>
<dbReference type="Proteomes" id="UP000324222">
    <property type="component" value="Unassembled WGS sequence"/>
</dbReference>
<evidence type="ECO:0000313" key="2">
    <source>
        <dbReference type="Proteomes" id="UP000324222"/>
    </source>
</evidence>